<reference evidence="2" key="1">
    <citation type="journal article" date="2013" name="J. Plant Res.">
        <title>Effect of fungi and light on seed germination of three Opuntia species from semiarid lands of central Mexico.</title>
        <authorList>
            <person name="Delgado-Sanchez P."/>
            <person name="Jimenez-Bremont J.F."/>
            <person name="Guerrero-Gonzalez Mde L."/>
            <person name="Flores J."/>
        </authorList>
    </citation>
    <scope>NUCLEOTIDE SEQUENCE</scope>
    <source>
        <tissue evidence="2">Cladode</tissue>
    </source>
</reference>
<proteinExistence type="predicted"/>
<protein>
    <submittedName>
        <fullName evidence="2">Uncharacterized protein</fullName>
    </submittedName>
</protein>
<accession>A0A7C9ANL4</accession>
<evidence type="ECO:0000313" key="2">
    <source>
        <dbReference type="EMBL" id="MBA4672234.1"/>
    </source>
</evidence>
<feature type="region of interest" description="Disordered" evidence="1">
    <location>
        <begin position="1"/>
        <end position="20"/>
    </location>
</feature>
<dbReference type="AlphaFoldDB" id="A0A7C9ANL4"/>
<dbReference type="EMBL" id="GISG01254685">
    <property type="protein sequence ID" value="MBA4672235.1"/>
    <property type="molecule type" value="Transcribed_RNA"/>
</dbReference>
<evidence type="ECO:0000256" key="1">
    <source>
        <dbReference type="SAM" id="MobiDB-lite"/>
    </source>
</evidence>
<name>A0A7C9ANL4_OPUST</name>
<dbReference type="EMBL" id="GISG01254684">
    <property type="protein sequence ID" value="MBA4672234.1"/>
    <property type="molecule type" value="Transcribed_RNA"/>
</dbReference>
<sequence>MRTINEDDHLSNDPPSDDTKQAWLREDARLFLQIRNFVDTEVIGLINHCEFMKELMYYLDLLYSGQGNISRIYEVCRAFYHAEKEGKSLIAHLMDFKKTYEELICFYHSVLISKYNRNSDNK</sequence>
<organism evidence="2">
    <name type="scientific">Opuntia streptacantha</name>
    <name type="common">Prickly pear cactus</name>
    <name type="synonym">Opuntia cardona</name>
    <dbReference type="NCBI Taxonomy" id="393608"/>
    <lineage>
        <taxon>Eukaryota</taxon>
        <taxon>Viridiplantae</taxon>
        <taxon>Streptophyta</taxon>
        <taxon>Embryophyta</taxon>
        <taxon>Tracheophyta</taxon>
        <taxon>Spermatophyta</taxon>
        <taxon>Magnoliopsida</taxon>
        <taxon>eudicotyledons</taxon>
        <taxon>Gunneridae</taxon>
        <taxon>Pentapetalae</taxon>
        <taxon>Caryophyllales</taxon>
        <taxon>Cactineae</taxon>
        <taxon>Cactaceae</taxon>
        <taxon>Opuntioideae</taxon>
        <taxon>Opuntia</taxon>
    </lineage>
</organism>
<reference evidence="2" key="2">
    <citation type="submission" date="2020-07" db="EMBL/GenBank/DDBJ databases">
        <authorList>
            <person name="Vera ALvarez R."/>
            <person name="Arias-Moreno D.M."/>
            <person name="Jimenez-Jacinto V."/>
            <person name="Jimenez-Bremont J.F."/>
            <person name="Swaminathan K."/>
            <person name="Moose S.P."/>
            <person name="Guerrero-Gonzalez M.L."/>
            <person name="Marino-Ramirez L."/>
            <person name="Landsman D."/>
            <person name="Rodriguez-Kessler M."/>
            <person name="Delgado-Sanchez P."/>
        </authorList>
    </citation>
    <scope>NUCLEOTIDE SEQUENCE</scope>
    <source>
        <tissue evidence="2">Cladode</tissue>
    </source>
</reference>